<dbReference type="Pfam" id="PF12770">
    <property type="entry name" value="CHAT"/>
    <property type="match status" value="1"/>
</dbReference>
<dbReference type="SUPFAM" id="SSF48452">
    <property type="entry name" value="TPR-like"/>
    <property type="match status" value="1"/>
</dbReference>
<reference evidence="3" key="1">
    <citation type="journal article" date="2019" name="Int. J. Syst. Evol. Microbiol.">
        <title>The Global Catalogue of Microorganisms (GCM) 10K type strain sequencing project: providing services to taxonomists for standard genome sequencing and annotation.</title>
        <authorList>
            <consortium name="The Broad Institute Genomics Platform"/>
            <consortium name="The Broad Institute Genome Sequencing Center for Infectious Disease"/>
            <person name="Wu L."/>
            <person name="Ma J."/>
        </authorList>
    </citation>
    <scope>NUCLEOTIDE SEQUENCE [LARGE SCALE GENOMIC DNA]</scope>
    <source>
        <strain evidence="3">JCM 18959</strain>
    </source>
</reference>
<organism evidence="2 3">
    <name type="scientific">Microbacterium yannicii</name>
    <dbReference type="NCBI Taxonomy" id="671622"/>
    <lineage>
        <taxon>Bacteria</taxon>
        <taxon>Bacillati</taxon>
        <taxon>Actinomycetota</taxon>
        <taxon>Actinomycetes</taxon>
        <taxon>Micrococcales</taxon>
        <taxon>Microbacteriaceae</taxon>
        <taxon>Microbacterium</taxon>
    </lineage>
</organism>
<protein>
    <submittedName>
        <fullName evidence="2">CHAT domain-containing protein</fullName>
    </submittedName>
</protein>
<gene>
    <name evidence="2" type="ORF">GCM10025760_22720</name>
</gene>
<dbReference type="InterPro" id="IPR011990">
    <property type="entry name" value="TPR-like_helical_dom_sf"/>
</dbReference>
<dbReference type="Proteomes" id="UP001501407">
    <property type="component" value="Unassembled WGS sequence"/>
</dbReference>
<evidence type="ECO:0000313" key="2">
    <source>
        <dbReference type="EMBL" id="GAA5093086.1"/>
    </source>
</evidence>
<proteinExistence type="predicted"/>
<name>A0ABP9M975_9MICO</name>
<evidence type="ECO:0000259" key="1">
    <source>
        <dbReference type="Pfam" id="PF12770"/>
    </source>
</evidence>
<accession>A0ABP9M975</accession>
<keyword evidence="3" id="KW-1185">Reference proteome</keyword>
<sequence>MWMTLTAAELYRRGRAHLNAGRNAAARREFALAAARTDDPDLLARIAGSTAAVVIRQGDPSAAERLCREALAYPGLSPHTSAMLHGQLGLLALERGDLDAAIVWLDQAIEGIGDEAEHRAPMLLNRSLAHMRAGRFGAARADLERAAPDYAATGNDVERAMAVHNAGYAALLEGDLVAALSTMATARDALTAASAVNAAICDLDRAEVLRDAGLVVEAEASLTRVAQTFGAHRMPQARAEAEFHLARALLTHAPARAEVVARGAARRFRRVHADWWALRADAIAVRAALLASIPDGRYSTGDRIGVPARHVDVGASEDVAEALRGYGLEAEAEAVELTAQLWRARMGIDDGGNGRVRVHASAPIQLTLLTRQVQAARALGQGREDLVRARAAAGLEALSDWQASFGSLDLATSLAMYGEGLIYAGLQSAVRSMRPDVVFEWSERARFLNQEVVPLRPPPDPELAADLSELRALRVEGGPDWLASERAREVGEQLRQRQWAALGAAGRRPRASLEELQAGLDDETASVSYVFDRTGMVAVAARRDRARVVQIAAWPEVARSVAALRAEADVSAAVRAGPMAAVVQRSLDDRVASLSAALLDPVAEVVGDRRLVLSVPGILGGIPWALLPALRGRVFTVATSASQWLATREYSAVRRVAFAAGPRVERAGEEVARAAEAWPDPIVLRDEDASVVALTGAASRVDILHVAAHGRHSAEHPLFSGLQLHDGTLFGYDVDLIEKVPATVVLSACEVGRSSIRWHEEAVGMTRVWLHAGSRSVVAAPVVVADDAACELLGAMHESLAAGVAPSIALAEAYRRTGIVAPFQVHGAGF</sequence>
<dbReference type="InterPro" id="IPR024983">
    <property type="entry name" value="CHAT_dom"/>
</dbReference>
<feature type="domain" description="CHAT" evidence="1">
    <location>
        <begin position="593"/>
        <end position="815"/>
    </location>
</feature>
<dbReference type="Gene3D" id="1.25.40.10">
    <property type="entry name" value="Tetratricopeptide repeat domain"/>
    <property type="match status" value="1"/>
</dbReference>
<evidence type="ECO:0000313" key="3">
    <source>
        <dbReference type="Proteomes" id="UP001501407"/>
    </source>
</evidence>
<dbReference type="EMBL" id="BAABKZ010000002">
    <property type="protein sequence ID" value="GAA5093086.1"/>
    <property type="molecule type" value="Genomic_DNA"/>
</dbReference>
<comment type="caution">
    <text evidence="2">The sequence shown here is derived from an EMBL/GenBank/DDBJ whole genome shotgun (WGS) entry which is preliminary data.</text>
</comment>